<dbReference type="Proteomes" id="UP000199569">
    <property type="component" value="Unassembled WGS sequence"/>
</dbReference>
<organism evidence="1 2">
    <name type="scientific">Microvirga guangxiensis</name>
    <dbReference type="NCBI Taxonomy" id="549386"/>
    <lineage>
        <taxon>Bacteria</taxon>
        <taxon>Pseudomonadati</taxon>
        <taxon>Pseudomonadota</taxon>
        <taxon>Alphaproteobacteria</taxon>
        <taxon>Hyphomicrobiales</taxon>
        <taxon>Methylobacteriaceae</taxon>
        <taxon>Microvirga</taxon>
    </lineage>
</organism>
<evidence type="ECO:0000313" key="2">
    <source>
        <dbReference type="Proteomes" id="UP000199569"/>
    </source>
</evidence>
<dbReference type="EMBL" id="FMVJ01000003">
    <property type="protein sequence ID" value="SCY34220.1"/>
    <property type="molecule type" value="Genomic_DNA"/>
</dbReference>
<dbReference type="AlphaFoldDB" id="A0A1G5F5P4"/>
<proteinExistence type="predicted"/>
<accession>A0A1G5F5P4</accession>
<evidence type="ECO:0000313" key="1">
    <source>
        <dbReference type="EMBL" id="SCY34220.1"/>
    </source>
</evidence>
<reference evidence="1 2" key="1">
    <citation type="submission" date="2016-10" db="EMBL/GenBank/DDBJ databases">
        <authorList>
            <person name="de Groot N.N."/>
        </authorList>
    </citation>
    <scope>NUCLEOTIDE SEQUENCE [LARGE SCALE GENOMIC DNA]</scope>
    <source>
        <strain evidence="1 2">CGMCC 1.7666</strain>
    </source>
</reference>
<keyword evidence="2" id="KW-1185">Reference proteome</keyword>
<dbReference type="RefSeq" id="WP_091131713.1">
    <property type="nucleotide sequence ID" value="NZ_FMVJ01000003.1"/>
</dbReference>
<sequence>MSYEDEDDIYSTAPRLVEAAQRDAGPTDYVVVINEDGAPAMVHPTLWPHAFPDEEAMLSAVLEEVCHYTPSGGDRVLEDIAEHLRSVISKLRGGSLDYMAAAGAINEKSSGAFSIVWWGPVSALLTCNSEFARELRDEIVESEEEVTLERVVERIETINFA</sequence>
<name>A0A1G5F5P4_9HYPH</name>
<protein>
    <submittedName>
        <fullName evidence="1">Uncharacterized protein</fullName>
    </submittedName>
</protein>
<gene>
    <name evidence="1" type="ORF">SAMN02927923_01218</name>
</gene>